<evidence type="ECO:0000313" key="9">
    <source>
        <dbReference type="EMBL" id="MCC2615410.1"/>
    </source>
</evidence>
<dbReference type="InterPro" id="IPR047217">
    <property type="entry name" value="S49_SppA_67K_type_N"/>
</dbReference>
<feature type="domain" description="Peptidase S49" evidence="8">
    <location>
        <begin position="395"/>
        <end position="544"/>
    </location>
</feature>
<dbReference type="PANTHER" id="PTHR33209">
    <property type="entry name" value="PROTEASE 4"/>
    <property type="match status" value="1"/>
</dbReference>
<comment type="subcellular location">
    <subcellularLocation>
        <location evidence="1">Membrane</location>
    </subcellularLocation>
</comment>
<dbReference type="CDD" id="cd07018">
    <property type="entry name" value="S49_SppA_67K_type"/>
    <property type="match status" value="1"/>
</dbReference>
<protein>
    <submittedName>
        <fullName evidence="9">Signal peptide peptidase SppA</fullName>
    </submittedName>
</protein>
<dbReference type="Gene3D" id="3.90.226.10">
    <property type="entry name" value="2-enoyl-CoA Hydratase, Chain A, domain 1"/>
    <property type="match status" value="3"/>
</dbReference>
<sequence length="618" mass="68406">MASEKNWTKGLFIGLWTVLNFCRKVFFNIVFIVIVVGLVIVISSDNGKITVPSDSALVLDLHGELVIEERRVDPFEGFMQEAFGQKEEHPEVLLRDVVFAIENAQHDKRIKALVLDVQGLQRAGMDKLQQIAAALDTFKTSGKPVYAIGDVYTQSQYFLAAHADHVYLNPMGFMLMEGYGRYRMYFKSALEKLKATTHVFKVGTYKSAIEPFIRDDMSEPARQANQAWLDSLWGQYKQSVAQARGFAPENFDDTVDDFMAKFREADGDFAQYALDNGWVDALKTREQVRDELIALLGKDDSRRGYTNISYENYLHVIKPPFALGNDMQKVGIVVAKGEILDGEQKPGTIGGDSTARLLRKARMDNNVKAVVLYVDSPGGSAFASEVIRQEVAQLQAAGKPVVAAMSTYAASGGYWISASADKIIAAPTTITGSIGVFGMFMTFENSLAHLGIHTDGVGTTEFAGLGATRPLDDKVGQMIQLSVENVYDQFLELVSTARDIPKQDVDSIAQGRVWIGEKALELGLVDELGYLDDAVSAAAELANLEKYDTQYVEHSLSAQERFWQDVFGQASAMTGKVAFADSDQQLIKMINRVMSEFGVLQRLNDPRGTYVYCLECTF</sequence>
<dbReference type="InterPro" id="IPR002142">
    <property type="entry name" value="Peptidase_S49"/>
</dbReference>
<keyword evidence="3" id="KW-0645">Protease</keyword>
<comment type="similarity">
    <text evidence="2">Belongs to the peptidase S49 family.</text>
</comment>
<keyword evidence="10" id="KW-1185">Reference proteome</keyword>
<keyword evidence="7" id="KW-1133">Transmembrane helix</keyword>
<dbReference type="RefSeq" id="WP_229157312.1">
    <property type="nucleotide sequence ID" value="NZ_JAJEWP010000001.1"/>
</dbReference>
<gene>
    <name evidence="9" type="primary">sppA</name>
    <name evidence="9" type="ORF">LJ739_04050</name>
</gene>
<dbReference type="Gene3D" id="6.20.330.10">
    <property type="match status" value="1"/>
</dbReference>
<dbReference type="InterPro" id="IPR004634">
    <property type="entry name" value="Pept_S49_pIV"/>
</dbReference>
<dbReference type="NCBIfam" id="TIGR00705">
    <property type="entry name" value="SppA_67K"/>
    <property type="match status" value="1"/>
</dbReference>
<dbReference type="NCBIfam" id="TIGR00706">
    <property type="entry name" value="SppA_dom"/>
    <property type="match status" value="1"/>
</dbReference>
<dbReference type="PIRSF" id="PIRSF001217">
    <property type="entry name" value="Protease_4_SppA"/>
    <property type="match status" value="1"/>
</dbReference>
<evidence type="ECO:0000313" key="10">
    <source>
        <dbReference type="Proteomes" id="UP001520878"/>
    </source>
</evidence>
<evidence type="ECO:0000256" key="6">
    <source>
        <dbReference type="ARBA" id="ARBA00023136"/>
    </source>
</evidence>
<evidence type="ECO:0000256" key="1">
    <source>
        <dbReference type="ARBA" id="ARBA00004370"/>
    </source>
</evidence>
<dbReference type="InterPro" id="IPR004635">
    <property type="entry name" value="Pept_S49_SppA"/>
</dbReference>
<proteinExistence type="inferred from homology"/>
<evidence type="ECO:0000256" key="7">
    <source>
        <dbReference type="SAM" id="Phobius"/>
    </source>
</evidence>
<comment type="caution">
    <text evidence="9">The sequence shown here is derived from an EMBL/GenBank/DDBJ whole genome shotgun (WGS) entry which is preliminary data.</text>
</comment>
<name>A0ABS8G4B9_9ALTE</name>
<evidence type="ECO:0000256" key="4">
    <source>
        <dbReference type="ARBA" id="ARBA00022801"/>
    </source>
</evidence>
<evidence type="ECO:0000256" key="3">
    <source>
        <dbReference type="ARBA" id="ARBA00022670"/>
    </source>
</evidence>
<dbReference type="SUPFAM" id="SSF52096">
    <property type="entry name" value="ClpP/crotonase"/>
    <property type="match status" value="2"/>
</dbReference>
<dbReference type="Proteomes" id="UP001520878">
    <property type="component" value="Unassembled WGS sequence"/>
</dbReference>
<keyword evidence="7" id="KW-0812">Transmembrane</keyword>
<dbReference type="EMBL" id="JAJEWP010000001">
    <property type="protein sequence ID" value="MCC2615410.1"/>
    <property type="molecule type" value="Genomic_DNA"/>
</dbReference>
<feature type="transmembrane region" description="Helical" evidence="7">
    <location>
        <begin position="25"/>
        <end position="43"/>
    </location>
</feature>
<dbReference type="InterPro" id="IPR029045">
    <property type="entry name" value="ClpP/crotonase-like_dom_sf"/>
</dbReference>
<evidence type="ECO:0000256" key="2">
    <source>
        <dbReference type="ARBA" id="ARBA00008683"/>
    </source>
</evidence>
<evidence type="ECO:0000256" key="5">
    <source>
        <dbReference type="ARBA" id="ARBA00022825"/>
    </source>
</evidence>
<dbReference type="PANTHER" id="PTHR33209:SF1">
    <property type="entry name" value="PEPTIDASE S49 DOMAIN-CONTAINING PROTEIN"/>
    <property type="match status" value="1"/>
</dbReference>
<dbReference type="CDD" id="cd07023">
    <property type="entry name" value="S49_Sppa_N_C"/>
    <property type="match status" value="1"/>
</dbReference>
<dbReference type="Pfam" id="PF01343">
    <property type="entry name" value="Peptidase_S49"/>
    <property type="match status" value="2"/>
</dbReference>
<dbReference type="InterPro" id="IPR047272">
    <property type="entry name" value="S49_SppA_C"/>
</dbReference>
<keyword evidence="5" id="KW-0720">Serine protease</keyword>
<keyword evidence="6 7" id="KW-0472">Membrane</keyword>
<keyword evidence="4" id="KW-0378">Hydrolase</keyword>
<accession>A0ABS8G4B9</accession>
<organism evidence="9 10">
    <name type="scientific">Fluctibacter halophilus</name>
    <dbReference type="NCBI Taxonomy" id="226011"/>
    <lineage>
        <taxon>Bacteria</taxon>
        <taxon>Pseudomonadati</taxon>
        <taxon>Pseudomonadota</taxon>
        <taxon>Gammaproteobacteria</taxon>
        <taxon>Alteromonadales</taxon>
        <taxon>Alteromonadaceae</taxon>
        <taxon>Fluctibacter</taxon>
    </lineage>
</organism>
<reference evidence="9 10" key="1">
    <citation type="submission" date="2021-10" db="EMBL/GenBank/DDBJ databases">
        <title>Draft genome of Aestuariibacter halophilus JC2043.</title>
        <authorList>
            <person name="Emsley S.A."/>
            <person name="Pfannmuller K.M."/>
            <person name="Ushijima B."/>
            <person name="Saw J.H."/>
            <person name="Videau P."/>
        </authorList>
    </citation>
    <scope>NUCLEOTIDE SEQUENCE [LARGE SCALE GENOMIC DNA]</scope>
    <source>
        <strain evidence="9 10">JC2043</strain>
    </source>
</reference>
<evidence type="ECO:0000259" key="8">
    <source>
        <dbReference type="Pfam" id="PF01343"/>
    </source>
</evidence>
<feature type="domain" description="Peptidase S49" evidence="8">
    <location>
        <begin position="138"/>
        <end position="292"/>
    </location>
</feature>